<feature type="region of interest" description="Disordered" evidence="1">
    <location>
        <begin position="45"/>
        <end position="76"/>
    </location>
</feature>
<reference evidence="2" key="1">
    <citation type="submission" date="2016-07" db="EMBL/GenBank/DDBJ databases">
        <authorList>
            <person name="Bretaudeau A."/>
        </authorList>
    </citation>
    <scope>NUCLEOTIDE SEQUENCE</scope>
    <source>
        <strain evidence="2">Rice</strain>
        <tissue evidence="2">Whole body</tissue>
    </source>
</reference>
<evidence type="ECO:0000313" key="2">
    <source>
        <dbReference type="EMBL" id="SOQ43135.1"/>
    </source>
</evidence>
<proteinExistence type="predicted"/>
<dbReference type="AlphaFoldDB" id="A0A2H1VQL4"/>
<organism evidence="2">
    <name type="scientific">Spodoptera frugiperda</name>
    <name type="common">Fall armyworm</name>
    <dbReference type="NCBI Taxonomy" id="7108"/>
    <lineage>
        <taxon>Eukaryota</taxon>
        <taxon>Metazoa</taxon>
        <taxon>Ecdysozoa</taxon>
        <taxon>Arthropoda</taxon>
        <taxon>Hexapoda</taxon>
        <taxon>Insecta</taxon>
        <taxon>Pterygota</taxon>
        <taxon>Neoptera</taxon>
        <taxon>Endopterygota</taxon>
        <taxon>Lepidoptera</taxon>
        <taxon>Glossata</taxon>
        <taxon>Ditrysia</taxon>
        <taxon>Noctuoidea</taxon>
        <taxon>Noctuidae</taxon>
        <taxon>Amphipyrinae</taxon>
        <taxon>Spodoptera</taxon>
    </lineage>
</organism>
<name>A0A2H1VQL4_SPOFR</name>
<accession>A0A2H1VQL4</accession>
<protein>
    <submittedName>
        <fullName evidence="2">SFRICE_031096</fullName>
    </submittedName>
</protein>
<feature type="compositionally biased region" description="Basic and acidic residues" evidence="1">
    <location>
        <begin position="55"/>
        <end position="66"/>
    </location>
</feature>
<evidence type="ECO:0000256" key="1">
    <source>
        <dbReference type="SAM" id="MobiDB-lite"/>
    </source>
</evidence>
<dbReference type="EMBL" id="ODYU01003854">
    <property type="protein sequence ID" value="SOQ43135.1"/>
    <property type="molecule type" value="Genomic_DNA"/>
</dbReference>
<sequence>MDEYDSAVGKIEMNGAIAPVLSFEASARDFVRGVLPPRTKSRAEASLLMNSPSLARRDPSRLEENHPMTSPALGEATGSGRLLLTKSHPIPTPALLRRSPEFIVTTRPEVATMGIKIKLFFPLLFGGVSLLPYTGHNSRLRATSEKLSKTEYFARPGNRTRNPLPGSRPCNHSAKAATFFIECYSPRCVLRNTAHEYEPLAWLETSRVSRQTITEENHRISSPTLSEASGIVGLGLTD</sequence>
<gene>
    <name evidence="2" type="ORF">SFRICE_031096</name>
</gene>